<dbReference type="STRING" id="363999.A0A439DG04"/>
<dbReference type="InterPro" id="IPR011009">
    <property type="entry name" value="Kinase-like_dom_sf"/>
</dbReference>
<dbReference type="AlphaFoldDB" id="A0A439DG04"/>
<dbReference type="Proteomes" id="UP000286045">
    <property type="component" value="Unassembled WGS sequence"/>
</dbReference>
<proteinExistence type="predicted"/>
<dbReference type="EMBL" id="RYZI01000029">
    <property type="protein sequence ID" value="RWA13347.1"/>
    <property type="molecule type" value="Genomic_DNA"/>
</dbReference>
<name>A0A439DG04_9PEZI</name>
<evidence type="ECO:0008006" key="3">
    <source>
        <dbReference type="Google" id="ProtNLM"/>
    </source>
</evidence>
<comment type="caution">
    <text evidence="1">The sequence shown here is derived from an EMBL/GenBank/DDBJ whole genome shotgun (WGS) entry which is preliminary data.</text>
</comment>
<evidence type="ECO:0000313" key="1">
    <source>
        <dbReference type="EMBL" id="RWA13347.1"/>
    </source>
</evidence>
<gene>
    <name evidence="1" type="ORF">EKO27_g1788</name>
</gene>
<keyword evidence="2" id="KW-1185">Reference proteome</keyword>
<dbReference type="SUPFAM" id="SSF56112">
    <property type="entry name" value="Protein kinase-like (PK-like)"/>
    <property type="match status" value="1"/>
</dbReference>
<sequence>MASASTTPSTAATMGAKLIGVLGNSSRPVKLPWKDEQSGEIVERRSGVSKPTECLFLADDGSWKWVAVNAGVFPGEWYWEDTSHLVFPPFPTGSWNVGQIGRLENGEVGFKQTLEKTLEGSENAWHPTKIDFAELELISQLKHECDPRVWQAKHPLFDDKMLLGAVIGFILEWIEGGRTTMEEDQAARIEAVKKLHALGITHGCAHHLNFLKKGEDVLMVDFEEARFGDKATEKRKEEDIRRICDFEGDMFTNDVIDEADFAPQVNYFFDNMVDDEINWSDDSEAARVSDRLRRESRSG</sequence>
<accession>A0A439DG04</accession>
<protein>
    <recommendedName>
        <fullName evidence="3">Aminoglycoside phosphotransferase domain-containing protein</fullName>
    </recommendedName>
</protein>
<organism evidence="1 2">
    <name type="scientific">Xylaria grammica</name>
    <dbReference type="NCBI Taxonomy" id="363999"/>
    <lineage>
        <taxon>Eukaryota</taxon>
        <taxon>Fungi</taxon>
        <taxon>Dikarya</taxon>
        <taxon>Ascomycota</taxon>
        <taxon>Pezizomycotina</taxon>
        <taxon>Sordariomycetes</taxon>
        <taxon>Xylariomycetidae</taxon>
        <taxon>Xylariales</taxon>
        <taxon>Xylariaceae</taxon>
        <taxon>Xylaria</taxon>
    </lineage>
</organism>
<evidence type="ECO:0000313" key="2">
    <source>
        <dbReference type="Proteomes" id="UP000286045"/>
    </source>
</evidence>
<reference evidence="1 2" key="1">
    <citation type="submission" date="2018-12" db="EMBL/GenBank/DDBJ databases">
        <title>Draft genome sequence of Xylaria grammica IHI A82.</title>
        <authorList>
            <person name="Buettner E."/>
            <person name="Kellner H."/>
        </authorList>
    </citation>
    <scope>NUCLEOTIDE SEQUENCE [LARGE SCALE GENOMIC DNA]</scope>
    <source>
        <strain evidence="1 2">IHI A82</strain>
    </source>
</reference>